<gene>
    <name evidence="10" type="ORF">HNR05_001857</name>
</gene>
<comment type="caution">
    <text evidence="10">The sequence shown here is derived from an EMBL/GenBank/DDBJ whole genome shotgun (WGS) entry which is preliminary data.</text>
</comment>
<dbReference type="EMBL" id="JACCFM010000001">
    <property type="protein sequence ID" value="NYJ20066.1"/>
    <property type="molecule type" value="Genomic_DNA"/>
</dbReference>
<evidence type="ECO:0000256" key="5">
    <source>
        <dbReference type="ARBA" id="ARBA00023136"/>
    </source>
</evidence>
<evidence type="ECO:0000256" key="7">
    <source>
        <dbReference type="ARBA" id="ARBA00023310"/>
    </source>
</evidence>
<keyword evidence="6 8" id="KW-0139">CF(1)</keyword>
<comment type="subcellular location">
    <subcellularLocation>
        <location evidence="1">Cell membrane</location>
        <topology evidence="1">Peripheral membrane protein</topology>
    </subcellularLocation>
</comment>
<sequence>MASAPLNVSVVAADHQVWAGEATMVIARTVEGEIGILAGHEPLLAILANGEVRVTLTDGSKITAAADDGFLSVENNQVTIVARKAELV</sequence>
<dbReference type="PANTHER" id="PTHR13822">
    <property type="entry name" value="ATP SYNTHASE DELTA/EPSILON CHAIN"/>
    <property type="match status" value="1"/>
</dbReference>
<reference evidence="10 11" key="1">
    <citation type="submission" date="2020-07" db="EMBL/GenBank/DDBJ databases">
        <title>Sequencing the genomes of 1000 actinobacteria strains.</title>
        <authorList>
            <person name="Klenk H.-P."/>
        </authorList>
    </citation>
    <scope>NUCLEOTIDE SEQUENCE [LARGE SCALE GENOMIC DNA]</scope>
    <source>
        <strain evidence="10 11">LI1</strain>
    </source>
</reference>
<dbReference type="NCBIfam" id="NF009977">
    <property type="entry name" value="PRK13442.1"/>
    <property type="match status" value="1"/>
</dbReference>
<keyword evidence="4 8" id="KW-0406">Ion transport</keyword>
<dbReference type="CDD" id="cd12152">
    <property type="entry name" value="F1-ATPase_delta"/>
    <property type="match status" value="1"/>
</dbReference>
<dbReference type="PANTHER" id="PTHR13822:SF10">
    <property type="entry name" value="ATP SYNTHASE EPSILON CHAIN, CHLOROPLASTIC"/>
    <property type="match status" value="1"/>
</dbReference>
<name>A0A7Z0EEA4_9MICO</name>
<comment type="subunit">
    <text evidence="8">F-type ATPases have 2 components, CF(1) - the catalytic core - and CF(0) - the membrane proton channel. CF(1) has five subunits: alpha(3), beta(3), gamma(1), delta(1), epsilon(1). CF(0) has three main subunits: a, b and c.</text>
</comment>
<evidence type="ECO:0000256" key="4">
    <source>
        <dbReference type="ARBA" id="ARBA00023065"/>
    </source>
</evidence>
<evidence type="ECO:0000256" key="6">
    <source>
        <dbReference type="ARBA" id="ARBA00023196"/>
    </source>
</evidence>
<keyword evidence="7 8" id="KW-0066">ATP synthesis</keyword>
<dbReference type="RefSeq" id="WP_179578733.1">
    <property type="nucleotide sequence ID" value="NZ_JACCFM010000001.1"/>
</dbReference>
<dbReference type="Gene3D" id="2.60.15.10">
    <property type="entry name" value="F0F1 ATP synthase delta/epsilon subunit, N-terminal"/>
    <property type="match status" value="1"/>
</dbReference>
<accession>A0A7Z0EEA4</accession>
<comment type="similarity">
    <text evidence="2 8">Belongs to the ATPase epsilon chain family.</text>
</comment>
<dbReference type="Proteomes" id="UP000537260">
    <property type="component" value="Unassembled WGS sequence"/>
</dbReference>
<evidence type="ECO:0000256" key="8">
    <source>
        <dbReference type="RuleBase" id="RU003656"/>
    </source>
</evidence>
<dbReference type="Pfam" id="PF02823">
    <property type="entry name" value="ATP-synt_DE_N"/>
    <property type="match status" value="1"/>
</dbReference>
<keyword evidence="3 8" id="KW-0813">Transport</keyword>
<dbReference type="GO" id="GO:0045259">
    <property type="term" value="C:proton-transporting ATP synthase complex"/>
    <property type="evidence" value="ECO:0007669"/>
    <property type="project" value="UniProtKB-KW"/>
</dbReference>
<proteinExistence type="inferred from homology"/>
<keyword evidence="11" id="KW-1185">Reference proteome</keyword>
<evidence type="ECO:0000256" key="3">
    <source>
        <dbReference type="ARBA" id="ARBA00022448"/>
    </source>
</evidence>
<keyword evidence="5" id="KW-0472">Membrane</keyword>
<dbReference type="SUPFAM" id="SSF51344">
    <property type="entry name" value="Epsilon subunit of F1F0-ATP synthase N-terminal domain"/>
    <property type="match status" value="1"/>
</dbReference>
<evidence type="ECO:0000313" key="10">
    <source>
        <dbReference type="EMBL" id="NYJ20066.1"/>
    </source>
</evidence>
<dbReference type="AlphaFoldDB" id="A0A7Z0EEA4"/>
<evidence type="ECO:0000259" key="9">
    <source>
        <dbReference type="Pfam" id="PF02823"/>
    </source>
</evidence>
<dbReference type="InterPro" id="IPR020546">
    <property type="entry name" value="ATP_synth_F1_dsu/esu_N"/>
</dbReference>
<dbReference type="NCBIfam" id="TIGR01216">
    <property type="entry name" value="ATP_synt_epsi"/>
    <property type="match status" value="1"/>
</dbReference>
<organism evidence="10 11">
    <name type="scientific">Glaciibacter psychrotolerans</name>
    <dbReference type="NCBI Taxonomy" id="670054"/>
    <lineage>
        <taxon>Bacteria</taxon>
        <taxon>Bacillati</taxon>
        <taxon>Actinomycetota</taxon>
        <taxon>Actinomycetes</taxon>
        <taxon>Micrococcales</taxon>
        <taxon>Microbacteriaceae</taxon>
        <taxon>Glaciibacter</taxon>
    </lineage>
</organism>
<evidence type="ECO:0000256" key="2">
    <source>
        <dbReference type="ARBA" id="ARBA00005712"/>
    </source>
</evidence>
<evidence type="ECO:0000256" key="1">
    <source>
        <dbReference type="ARBA" id="ARBA00004202"/>
    </source>
</evidence>
<dbReference type="GO" id="GO:0046933">
    <property type="term" value="F:proton-transporting ATP synthase activity, rotational mechanism"/>
    <property type="evidence" value="ECO:0007669"/>
    <property type="project" value="InterPro"/>
</dbReference>
<dbReference type="GO" id="GO:0005886">
    <property type="term" value="C:plasma membrane"/>
    <property type="evidence" value="ECO:0007669"/>
    <property type="project" value="UniProtKB-SubCell"/>
</dbReference>
<dbReference type="InterPro" id="IPR001469">
    <property type="entry name" value="ATP_synth_F1_dsu/esu"/>
</dbReference>
<dbReference type="InterPro" id="IPR036771">
    <property type="entry name" value="ATPsynth_dsu/esu_N"/>
</dbReference>
<evidence type="ECO:0000313" key="11">
    <source>
        <dbReference type="Proteomes" id="UP000537260"/>
    </source>
</evidence>
<protein>
    <submittedName>
        <fullName evidence="10">F-type H+-transporting ATPase subunit epsilon</fullName>
    </submittedName>
</protein>
<feature type="domain" description="ATP synthase F1 complex delta/epsilon subunit N-terminal" evidence="9">
    <location>
        <begin position="6"/>
        <end position="85"/>
    </location>
</feature>